<dbReference type="AlphaFoldDB" id="A0A2V1DW23"/>
<evidence type="ECO:0000256" key="9">
    <source>
        <dbReference type="RuleBase" id="RU364126"/>
    </source>
</evidence>
<evidence type="ECO:0000256" key="6">
    <source>
        <dbReference type="ARBA" id="ARBA00022741"/>
    </source>
</evidence>
<evidence type="ECO:0000256" key="1">
    <source>
        <dbReference type="ARBA" id="ARBA00003979"/>
    </source>
</evidence>
<accession>A0A2V1DW23</accession>
<sequence>MSTSAPKYRCSRADSPEQHPDCAVTFAFLAEGAANAVFQLRPYSEKAGLNVLFRDQNDTPIPHSRLLNKVLRVSKGIPKTLPYNEIISGYENVIHPLFRTRLPSPRPQQNGVQPPSLEDNLDMTSFEDYLMDDEGVLLNQEIVKHLHAEMHGEQCASGPCATVPDMELYGILLPDMSSIPDQALTIEIKPKWLAQSPTAPRDAFMCRTCALQRLRIKQGKKRKDHYICPLQLVAGNTAAIEKYIRHRLRDGIPSATSPVDMEPIIQRLTSYLATGPGHTLLSFLRTLQIKHDDVGVTMRPATPPRLTTNVSTSNMADYDHRLRLAMTLRDCSFFIRISYADPSDMSIEAKLCDLDFKSADKIEGWWEKEKRLINGGWYTSVEPGSSCAVTEEWRDKCPWYV</sequence>
<evidence type="ECO:0000256" key="8">
    <source>
        <dbReference type="ARBA" id="ARBA00022840"/>
    </source>
</evidence>
<dbReference type="OrthoDB" id="272370at2759"/>
<evidence type="ECO:0000256" key="7">
    <source>
        <dbReference type="ARBA" id="ARBA00022777"/>
    </source>
</evidence>
<keyword evidence="11" id="KW-1185">Reference proteome</keyword>
<name>A0A2V1DW23_9PLEO</name>
<gene>
    <name evidence="10" type="ORF">DM02DRAFT_524745</name>
</gene>
<comment type="function">
    <text evidence="1">Has kinase activity and phosphorylates inositol-1,3,4,5,6-pentakisphosphate (Ins(1,3,4,5,6)P5) to produce 1,2,3,4,5,6-hexakisphosphate (InsP6), also known as phytate.</text>
</comment>
<keyword evidence="6 9" id="KW-0547">Nucleotide-binding</keyword>
<dbReference type="STRING" id="97972.A0A2V1DW23"/>
<dbReference type="EMBL" id="KZ805356">
    <property type="protein sequence ID" value="PVI01504.1"/>
    <property type="molecule type" value="Genomic_DNA"/>
</dbReference>
<comment type="function">
    <text evidence="9">Phosphorylates Ins(1,3,4,5,6)P5 at position 2 to form Ins(1,2,3,4,5,6)P6 (InsP6 or phytate).</text>
</comment>
<proteinExistence type="inferred from homology"/>
<protein>
    <recommendedName>
        <fullName evidence="4 9">Inositol-pentakisphosphate 2-kinase</fullName>
        <ecNumber evidence="3 9">2.7.1.158</ecNumber>
    </recommendedName>
</protein>
<dbReference type="GO" id="GO:0005634">
    <property type="term" value="C:nucleus"/>
    <property type="evidence" value="ECO:0007669"/>
    <property type="project" value="TreeGrafter"/>
</dbReference>
<keyword evidence="7 9" id="KW-0418">Kinase</keyword>
<evidence type="ECO:0000256" key="4">
    <source>
        <dbReference type="ARBA" id="ARBA00014846"/>
    </source>
</evidence>
<dbReference type="GO" id="GO:0032958">
    <property type="term" value="P:inositol phosphate biosynthetic process"/>
    <property type="evidence" value="ECO:0007669"/>
    <property type="project" value="TreeGrafter"/>
</dbReference>
<dbReference type="InterPro" id="IPR009286">
    <property type="entry name" value="Ins_P5_2-kin"/>
</dbReference>
<dbReference type="Proteomes" id="UP000244855">
    <property type="component" value="Unassembled WGS sequence"/>
</dbReference>
<comment type="domain">
    <text evidence="9">The EXKPK motif is conserved in inositol-pentakisphosphate 2-kinases of both family 1 and 2.</text>
</comment>
<dbReference type="GO" id="GO:0005524">
    <property type="term" value="F:ATP binding"/>
    <property type="evidence" value="ECO:0007669"/>
    <property type="project" value="UniProtKB-KW"/>
</dbReference>
<dbReference type="EC" id="2.7.1.158" evidence="3 9"/>
<dbReference type="Pfam" id="PF06090">
    <property type="entry name" value="Ins_P5_2-kin"/>
    <property type="match status" value="1"/>
</dbReference>
<comment type="catalytic activity">
    <reaction evidence="9">
        <text>1D-myo-inositol 1,3,4,5,6-pentakisphosphate + ATP = 1D-myo-inositol hexakisphosphate + ADP + H(+)</text>
        <dbReference type="Rhea" id="RHEA:20313"/>
        <dbReference type="ChEBI" id="CHEBI:15378"/>
        <dbReference type="ChEBI" id="CHEBI:30616"/>
        <dbReference type="ChEBI" id="CHEBI:57733"/>
        <dbReference type="ChEBI" id="CHEBI:58130"/>
        <dbReference type="ChEBI" id="CHEBI:456216"/>
        <dbReference type="EC" id="2.7.1.158"/>
    </reaction>
</comment>
<evidence type="ECO:0000313" key="11">
    <source>
        <dbReference type="Proteomes" id="UP000244855"/>
    </source>
</evidence>
<evidence type="ECO:0000256" key="5">
    <source>
        <dbReference type="ARBA" id="ARBA00022679"/>
    </source>
</evidence>
<dbReference type="PANTHER" id="PTHR14456:SF2">
    <property type="entry name" value="INOSITOL-PENTAKISPHOSPHATE 2-KINASE"/>
    <property type="match status" value="1"/>
</dbReference>
<keyword evidence="8 9" id="KW-0067">ATP-binding</keyword>
<dbReference type="GO" id="GO:0035299">
    <property type="term" value="F:inositol-1,3,4,5,6-pentakisphosphate 2-kinase activity"/>
    <property type="evidence" value="ECO:0007669"/>
    <property type="project" value="UniProtKB-EC"/>
</dbReference>
<dbReference type="PANTHER" id="PTHR14456">
    <property type="entry name" value="INOSITOL POLYPHOSPHATE KINASE 1"/>
    <property type="match status" value="1"/>
</dbReference>
<evidence type="ECO:0000313" key="10">
    <source>
        <dbReference type="EMBL" id="PVI01504.1"/>
    </source>
</evidence>
<evidence type="ECO:0000256" key="2">
    <source>
        <dbReference type="ARBA" id="ARBA00008305"/>
    </source>
</evidence>
<organism evidence="10 11">
    <name type="scientific">Periconia macrospinosa</name>
    <dbReference type="NCBI Taxonomy" id="97972"/>
    <lineage>
        <taxon>Eukaryota</taxon>
        <taxon>Fungi</taxon>
        <taxon>Dikarya</taxon>
        <taxon>Ascomycota</taxon>
        <taxon>Pezizomycotina</taxon>
        <taxon>Dothideomycetes</taxon>
        <taxon>Pleosporomycetidae</taxon>
        <taxon>Pleosporales</taxon>
        <taxon>Massarineae</taxon>
        <taxon>Periconiaceae</taxon>
        <taxon>Periconia</taxon>
    </lineage>
</organism>
<evidence type="ECO:0000256" key="3">
    <source>
        <dbReference type="ARBA" id="ARBA00012023"/>
    </source>
</evidence>
<comment type="similarity">
    <text evidence="2">Belongs to the IPK1 type 1 family.</text>
</comment>
<reference evidence="10 11" key="1">
    <citation type="journal article" date="2018" name="Sci. Rep.">
        <title>Comparative genomics provides insights into the lifestyle and reveals functional heterogeneity of dark septate endophytic fungi.</title>
        <authorList>
            <person name="Knapp D.G."/>
            <person name="Nemeth J.B."/>
            <person name="Barry K."/>
            <person name="Hainaut M."/>
            <person name="Henrissat B."/>
            <person name="Johnson J."/>
            <person name="Kuo A."/>
            <person name="Lim J.H.P."/>
            <person name="Lipzen A."/>
            <person name="Nolan M."/>
            <person name="Ohm R.A."/>
            <person name="Tamas L."/>
            <person name="Grigoriev I.V."/>
            <person name="Spatafora J.W."/>
            <person name="Nagy L.G."/>
            <person name="Kovacs G.M."/>
        </authorList>
    </citation>
    <scope>NUCLEOTIDE SEQUENCE [LARGE SCALE GENOMIC DNA]</scope>
    <source>
        <strain evidence="10 11">DSE2036</strain>
    </source>
</reference>
<keyword evidence="5 9" id="KW-0808">Transferase</keyword>